<feature type="domain" description="N-acetyltransferase" evidence="1">
    <location>
        <begin position="6"/>
        <end position="171"/>
    </location>
</feature>
<dbReference type="OrthoDB" id="1494196at2"/>
<dbReference type="PROSITE" id="PS51186">
    <property type="entry name" value="GNAT"/>
    <property type="match status" value="1"/>
</dbReference>
<dbReference type="Pfam" id="PF00583">
    <property type="entry name" value="Acetyltransf_1"/>
    <property type="match status" value="1"/>
</dbReference>
<keyword evidence="2" id="KW-0808">Transferase</keyword>
<evidence type="ECO:0000259" key="1">
    <source>
        <dbReference type="PROSITE" id="PS51186"/>
    </source>
</evidence>
<reference evidence="3" key="1">
    <citation type="submission" date="2016-10" db="EMBL/GenBank/DDBJ databases">
        <authorList>
            <person name="Varghese N."/>
            <person name="Submissions S."/>
        </authorList>
    </citation>
    <scope>NUCLEOTIDE SEQUENCE [LARGE SCALE GENOMIC DNA]</scope>
    <source>
        <strain evidence="3">DSM 24740</strain>
    </source>
</reference>
<dbReference type="CDD" id="cd04301">
    <property type="entry name" value="NAT_SF"/>
    <property type="match status" value="1"/>
</dbReference>
<keyword evidence="3" id="KW-1185">Reference proteome</keyword>
<evidence type="ECO:0000313" key="2">
    <source>
        <dbReference type="EMBL" id="SEQ22877.1"/>
    </source>
</evidence>
<dbReference type="Proteomes" id="UP000199021">
    <property type="component" value="Unassembled WGS sequence"/>
</dbReference>
<proteinExistence type="predicted"/>
<dbReference type="InParanoid" id="A0A1H9EBB4"/>
<name>A0A1H9EBB4_9BACT</name>
<gene>
    <name evidence="2" type="ORF">SAMN05444359_10712</name>
</gene>
<organism evidence="2 3">
    <name type="scientific">Neolewinella agarilytica</name>
    <dbReference type="NCBI Taxonomy" id="478744"/>
    <lineage>
        <taxon>Bacteria</taxon>
        <taxon>Pseudomonadati</taxon>
        <taxon>Bacteroidota</taxon>
        <taxon>Saprospiria</taxon>
        <taxon>Saprospirales</taxon>
        <taxon>Lewinellaceae</taxon>
        <taxon>Neolewinella</taxon>
    </lineage>
</organism>
<dbReference type="InterPro" id="IPR016181">
    <property type="entry name" value="Acyl_CoA_acyltransferase"/>
</dbReference>
<dbReference type="GO" id="GO:0016747">
    <property type="term" value="F:acyltransferase activity, transferring groups other than amino-acyl groups"/>
    <property type="evidence" value="ECO:0007669"/>
    <property type="project" value="InterPro"/>
</dbReference>
<dbReference type="SUPFAM" id="SSF55729">
    <property type="entry name" value="Acyl-CoA N-acyltransferases (Nat)"/>
    <property type="match status" value="1"/>
</dbReference>
<dbReference type="AlphaFoldDB" id="A0A1H9EBB4"/>
<evidence type="ECO:0000313" key="3">
    <source>
        <dbReference type="Proteomes" id="UP000199021"/>
    </source>
</evidence>
<dbReference type="Gene3D" id="3.40.630.30">
    <property type="match status" value="1"/>
</dbReference>
<dbReference type="RefSeq" id="WP_090167035.1">
    <property type="nucleotide sequence ID" value="NZ_FOFB01000007.1"/>
</dbReference>
<protein>
    <submittedName>
        <fullName evidence="2">Acetyltransferase (GNAT) family protein</fullName>
    </submittedName>
</protein>
<sequence>MDKHTLLFRSLSKADAKAISKAFELQGDHKPSSLYLHYFDLQKSKKLEPIIAEVDGDFAGYLAIKWTPDYPPFQEKGIPEVVDFNVLHKYQRKGIGTALMDEAERRIKPVSPLAGIGFGVFKDYGKAQILYVKRGYVPDGNGITQNSKSLTFGDQVTIDHSLVFYLTKDLRE</sequence>
<accession>A0A1H9EBB4</accession>
<dbReference type="EMBL" id="FOFB01000007">
    <property type="protein sequence ID" value="SEQ22877.1"/>
    <property type="molecule type" value="Genomic_DNA"/>
</dbReference>
<dbReference type="InterPro" id="IPR000182">
    <property type="entry name" value="GNAT_dom"/>
</dbReference>